<dbReference type="KEGG" id="cbu:CBU_0213"/>
<dbReference type="EMBL" id="AE016828">
    <property type="protein sequence ID" value="AAO89772.1"/>
    <property type="molecule type" value="Genomic_DNA"/>
</dbReference>
<dbReference type="AlphaFoldDB" id="Q83EU6"/>
<dbReference type="HOGENOM" id="CLU_3078927_0_0_6"/>
<dbReference type="RefSeq" id="NP_819258.1">
    <property type="nucleotide sequence ID" value="NC_002971.4"/>
</dbReference>
<evidence type="ECO:0000313" key="2">
    <source>
        <dbReference type="Proteomes" id="UP000002671"/>
    </source>
</evidence>
<proteinExistence type="predicted"/>
<reference evidence="1 2" key="1">
    <citation type="journal article" date="2003" name="Proc. Natl. Acad. Sci. U.S.A.">
        <title>Complete genome sequence of the Q-fever pathogen, Coxiella burnetii.</title>
        <authorList>
            <person name="Seshadri R."/>
            <person name="Paulsen I.T."/>
            <person name="Eisen J.A."/>
            <person name="Read T.D."/>
            <person name="Nelson K.E."/>
            <person name="Nelson W.C."/>
            <person name="Ward N.L."/>
            <person name="Tettelin H."/>
            <person name="Davidsen T.M."/>
            <person name="Beanan M.J."/>
            <person name="Deboy R.T."/>
            <person name="Daugherty S.C."/>
            <person name="Brinkac L.M."/>
            <person name="Madupu R."/>
            <person name="Dodson R.J."/>
            <person name="Khouri H.M."/>
            <person name="Lee K.H."/>
            <person name="Carty H.A."/>
            <person name="Scanlan D."/>
            <person name="Heinzen R.A."/>
            <person name="Thompson H.A."/>
            <person name="Samuel J.E."/>
            <person name="Fraser C.M."/>
            <person name="Heidelberg J.F."/>
        </authorList>
    </citation>
    <scope>NUCLEOTIDE SEQUENCE [LARGE SCALE GENOMIC DNA]</scope>
    <source>
        <strain evidence="2">RSA 493 / Nine Mile phase I</strain>
    </source>
</reference>
<organism evidence="1 2">
    <name type="scientific">Coxiella burnetii (strain RSA 493 / Nine Mile phase I)</name>
    <dbReference type="NCBI Taxonomy" id="227377"/>
    <lineage>
        <taxon>Bacteria</taxon>
        <taxon>Pseudomonadati</taxon>
        <taxon>Pseudomonadota</taxon>
        <taxon>Gammaproteobacteria</taxon>
        <taxon>Legionellales</taxon>
        <taxon>Coxiellaceae</taxon>
        <taxon>Coxiella</taxon>
    </lineage>
</organism>
<name>Q83EU6_COXBU</name>
<dbReference type="RefSeq" id="WP_010957439.1">
    <property type="nucleotide sequence ID" value="NC_002971.4"/>
</dbReference>
<sequence length="52" mass="5873">MNLFISLFCCCCYSLDPVRHDPVVLAASNLFCNKKNDTADEEAYLLEEGLSR</sequence>
<dbReference type="GeneID" id="1208090"/>
<accession>Q83EU6</accession>
<dbReference type="PATRIC" id="fig|227377.7.peg.209"/>
<keyword evidence="2" id="KW-1185">Reference proteome</keyword>
<gene>
    <name evidence="1" type="ordered locus">CBU_0213</name>
</gene>
<reference evidence="1 2" key="2">
    <citation type="journal article" date="2009" name="Infect. Immun.">
        <title>Comparative genomics reveal extensive transposon-mediated genomic plasticity and diversity among potential effector proteins within the genus Coxiella.</title>
        <authorList>
            <person name="Beare P.A."/>
            <person name="Unsworth N."/>
            <person name="Andoh M."/>
            <person name="Voth D.E."/>
            <person name="Omsland A."/>
            <person name="Gilk S.D."/>
            <person name="Williams K.P."/>
            <person name="Sobral B.W."/>
            <person name="Kupko J.J.III."/>
            <person name="Porcella S.F."/>
            <person name="Samuel J.E."/>
            <person name="Heinzen R.A."/>
        </authorList>
    </citation>
    <scope>NUCLEOTIDE SEQUENCE [LARGE SCALE GENOMIC DNA]</scope>
    <source>
        <strain evidence="2">RSA 493 / Nine Mile phase I</strain>
    </source>
</reference>
<evidence type="ECO:0000313" key="1">
    <source>
        <dbReference type="EMBL" id="AAO89772.1"/>
    </source>
</evidence>
<protein>
    <submittedName>
        <fullName evidence="1">Uncharacterized protein</fullName>
    </submittedName>
</protein>
<dbReference type="Proteomes" id="UP000002671">
    <property type="component" value="Chromosome"/>
</dbReference>
<dbReference type="EnsemblBacteria" id="AAO89772">
    <property type="protein sequence ID" value="AAO89772"/>
    <property type="gene ID" value="CBU_0213"/>
</dbReference>